<reference evidence="1" key="1">
    <citation type="journal article" date="2020" name="J. ISSAAS">
        <title>Lactobacilli and other gastrointestinal microbiota of Peromyscus leucopus, reservoir host for agents of Lyme disease and other zoonoses in North America.</title>
        <authorList>
            <person name="Milovic A."/>
            <person name="Bassam K."/>
            <person name="Shao H."/>
            <person name="Chatzistamou I."/>
            <person name="Tufts D.M."/>
            <person name="Diuk-Wasser M."/>
            <person name="Barbour A.G."/>
        </authorList>
    </citation>
    <scope>NUCLEOTIDE SEQUENCE</scope>
    <source>
        <strain evidence="1">LL4</strain>
    </source>
</reference>
<proteinExistence type="predicted"/>
<dbReference type="AlphaFoldDB" id="A0A650ELA9"/>
<gene>
    <name evidence="1" type="ORF">Helico5904_1910</name>
</gene>
<evidence type="ECO:0000313" key="1">
    <source>
        <dbReference type="EMBL" id="QGT50519.1"/>
    </source>
</evidence>
<evidence type="ECO:0008006" key="2">
    <source>
        <dbReference type="Google" id="ProtNLM"/>
    </source>
</evidence>
<name>A0A650ELA9_9HELI</name>
<dbReference type="EMBL" id="MN577569">
    <property type="protein sequence ID" value="QGT50519.1"/>
    <property type="molecule type" value="Genomic_DNA"/>
</dbReference>
<accession>A0A650ELA9</accession>
<organism evidence="1">
    <name type="scientific">uncultured Helicobacter sp</name>
    <dbReference type="NCBI Taxonomy" id="175537"/>
    <lineage>
        <taxon>Bacteria</taxon>
        <taxon>Pseudomonadati</taxon>
        <taxon>Campylobacterota</taxon>
        <taxon>Epsilonproteobacteria</taxon>
        <taxon>Campylobacterales</taxon>
        <taxon>Helicobacteraceae</taxon>
        <taxon>Helicobacter</taxon>
        <taxon>environmental samples</taxon>
    </lineage>
</organism>
<sequence length="230" mass="26544">MRKQRYIVLTRITLITICSVFIFSTQGLSAQEIRDKPIQEALGDVMQTRQQLLYNVAGKKFPKVKDPREGLYALVNVGVAYTPNLGTSSILGVEAGYDFILGRIHSLRVFGFFDRTNYGAFADFEFDSTKPNRMQIYRGGISVEYRIYASSFLGFRIRLASLGASSFSRTSDSLNPTFESQRKKWFYPTIAIGPIFYYKRHHELFVGFDLIDYQSKRDMTINYLKYSLRF</sequence>
<protein>
    <recommendedName>
        <fullName evidence="2">Outer membrane protein beta-barrel domain-containing protein</fullName>
    </recommendedName>
</protein>